<dbReference type="AlphaFoldDB" id="A0A9J6B260"/>
<keyword evidence="1" id="KW-0732">Signal</keyword>
<proteinExistence type="predicted"/>
<evidence type="ECO:0000313" key="2">
    <source>
        <dbReference type="EMBL" id="KAG5630463.1"/>
    </source>
</evidence>
<dbReference type="Proteomes" id="UP000824120">
    <property type="component" value="Chromosome 1"/>
</dbReference>
<sequence>MNNAKFSPPSFLLPCHLLLQFYLCYGAFRIHESCRNYLFIIVRVKYYPTFTHYPTTPQHASLQNAILHSPVYASRNIFTRKSIINSTCEFAKYYPAFSCICIKYFVIGKSTFNSNSTPQCASSQRYDGMVIFSTSLSNHNHSI</sequence>
<comment type="caution">
    <text evidence="2">The sequence shown here is derived from an EMBL/GenBank/DDBJ whole genome shotgun (WGS) entry which is preliminary data.</text>
</comment>
<organism evidence="2 3">
    <name type="scientific">Solanum commersonii</name>
    <name type="common">Commerson's wild potato</name>
    <name type="synonym">Commerson's nightshade</name>
    <dbReference type="NCBI Taxonomy" id="4109"/>
    <lineage>
        <taxon>Eukaryota</taxon>
        <taxon>Viridiplantae</taxon>
        <taxon>Streptophyta</taxon>
        <taxon>Embryophyta</taxon>
        <taxon>Tracheophyta</taxon>
        <taxon>Spermatophyta</taxon>
        <taxon>Magnoliopsida</taxon>
        <taxon>eudicotyledons</taxon>
        <taxon>Gunneridae</taxon>
        <taxon>Pentapetalae</taxon>
        <taxon>asterids</taxon>
        <taxon>lamiids</taxon>
        <taxon>Solanales</taxon>
        <taxon>Solanaceae</taxon>
        <taxon>Solanoideae</taxon>
        <taxon>Solaneae</taxon>
        <taxon>Solanum</taxon>
    </lineage>
</organism>
<name>A0A9J6B260_SOLCO</name>
<evidence type="ECO:0000256" key="1">
    <source>
        <dbReference type="SAM" id="SignalP"/>
    </source>
</evidence>
<evidence type="ECO:0000313" key="3">
    <source>
        <dbReference type="Proteomes" id="UP000824120"/>
    </source>
</evidence>
<feature type="chain" id="PRO_5039895398" evidence="1">
    <location>
        <begin position="27"/>
        <end position="143"/>
    </location>
</feature>
<dbReference type="EMBL" id="JACXVP010000001">
    <property type="protein sequence ID" value="KAG5630463.1"/>
    <property type="molecule type" value="Genomic_DNA"/>
</dbReference>
<feature type="signal peptide" evidence="1">
    <location>
        <begin position="1"/>
        <end position="26"/>
    </location>
</feature>
<accession>A0A9J6B260</accession>
<keyword evidence="3" id="KW-1185">Reference proteome</keyword>
<reference evidence="2 3" key="1">
    <citation type="submission" date="2020-09" db="EMBL/GenBank/DDBJ databases">
        <title>De no assembly of potato wild relative species, Solanum commersonii.</title>
        <authorList>
            <person name="Cho K."/>
        </authorList>
    </citation>
    <scope>NUCLEOTIDE SEQUENCE [LARGE SCALE GENOMIC DNA]</scope>
    <source>
        <strain evidence="2">LZ3.2</strain>
        <tissue evidence="2">Leaf</tissue>
    </source>
</reference>
<protein>
    <submittedName>
        <fullName evidence="2">Uncharacterized protein</fullName>
    </submittedName>
</protein>
<gene>
    <name evidence="2" type="ORF">H5410_002180</name>
</gene>